<dbReference type="PANTHER" id="PTHR43004">
    <property type="entry name" value="TRK SYSTEM POTASSIUM UPTAKE PROTEIN"/>
    <property type="match status" value="1"/>
</dbReference>
<keyword evidence="3" id="KW-0274">FAD</keyword>
<evidence type="ECO:0000256" key="3">
    <source>
        <dbReference type="ARBA" id="ARBA00022827"/>
    </source>
</evidence>
<dbReference type="SUPFAM" id="SSF51905">
    <property type="entry name" value="FAD/NAD(P)-binding domain"/>
    <property type="match status" value="1"/>
</dbReference>
<comment type="caution">
    <text evidence="6">The sequence shown here is derived from an EMBL/GenBank/DDBJ whole genome shotgun (WGS) entry which is preliminary data.</text>
</comment>
<reference evidence="6 7" key="1">
    <citation type="submission" date="2020-08" db="EMBL/GenBank/DDBJ databases">
        <title>Genomic Encyclopedia of Type Strains, Phase III (KMG-III): the genomes of soil and plant-associated and newly described type strains.</title>
        <authorList>
            <person name="Whitman W."/>
        </authorList>
    </citation>
    <scope>NUCLEOTIDE SEQUENCE [LARGE SCALE GENOMIC DNA]</scope>
    <source>
        <strain evidence="6 7">CECT 8960</strain>
    </source>
</reference>
<dbReference type="GO" id="GO:0016709">
    <property type="term" value="F:oxidoreductase activity, acting on paired donors, with incorporation or reduction of molecular oxygen, NAD(P)H as one donor, and incorporation of one atom of oxygen"/>
    <property type="evidence" value="ECO:0007669"/>
    <property type="project" value="UniProtKB-ARBA"/>
</dbReference>
<feature type="region of interest" description="Disordered" evidence="4">
    <location>
        <begin position="390"/>
        <end position="420"/>
    </location>
</feature>
<proteinExistence type="predicted"/>
<dbReference type="AlphaFoldDB" id="A0A7W7Q7P7"/>
<evidence type="ECO:0000256" key="1">
    <source>
        <dbReference type="ARBA" id="ARBA00001974"/>
    </source>
</evidence>
<dbReference type="EMBL" id="JACHJQ010000004">
    <property type="protein sequence ID" value="MBB4908179.1"/>
    <property type="molecule type" value="Genomic_DNA"/>
</dbReference>
<evidence type="ECO:0000256" key="2">
    <source>
        <dbReference type="ARBA" id="ARBA00022630"/>
    </source>
</evidence>
<comment type="cofactor">
    <cofactor evidence="1">
        <name>FAD</name>
        <dbReference type="ChEBI" id="CHEBI:57692"/>
    </cofactor>
</comment>
<dbReference type="PRINTS" id="PR00420">
    <property type="entry name" value="RNGMNOXGNASE"/>
</dbReference>
<protein>
    <submittedName>
        <fullName evidence="6">2-polyprenyl-6-methoxyphenol hydroxylase-like FAD-dependent oxidoreductase</fullName>
    </submittedName>
</protein>
<accession>A0A7W7Q7P7</accession>
<organism evidence="6 7">
    <name type="scientific">Actinophytocola algeriensis</name>
    <dbReference type="NCBI Taxonomy" id="1768010"/>
    <lineage>
        <taxon>Bacteria</taxon>
        <taxon>Bacillati</taxon>
        <taxon>Actinomycetota</taxon>
        <taxon>Actinomycetes</taxon>
        <taxon>Pseudonocardiales</taxon>
        <taxon>Pseudonocardiaceae</taxon>
    </lineage>
</organism>
<gene>
    <name evidence="6" type="ORF">FHR82_004421</name>
</gene>
<dbReference type="RefSeq" id="WP_184812279.1">
    <property type="nucleotide sequence ID" value="NZ_JACHJQ010000004.1"/>
</dbReference>
<evidence type="ECO:0000256" key="4">
    <source>
        <dbReference type="SAM" id="MobiDB-lite"/>
    </source>
</evidence>
<dbReference type="Gene3D" id="3.50.50.60">
    <property type="entry name" value="FAD/NAD(P)-binding domain"/>
    <property type="match status" value="1"/>
</dbReference>
<sequence length="515" mass="55272">MTDERHPVLVVGAGLAGLSAAMFLALHGVRALVVERHSTTSIYPKARGQFPHTMEALAVAGVAERISEASPPDPGFHIVVAESVTGRVHNDVLIDRNPDFGALSPAGWANTSQERAEPVLLARARELGADVRFATELVSFTQDEAGVRAVIRDDEGERTVLADYLVAADGHRSPIREALGIGTHGRGDLSRSIGIVFEADLGRQGFGLYYLQNPELPGGGGVVVGTDEPNRYALAVGHREHVLEAEWLELIRIATGVPDLNSTLITNGVTNGHTAVRVADTFSAGRVHLIGDAVRVMPPTGGFGGNTAILDGYYLAWKLAMVVKGEAGQALLDSHDAERRPYADILVEQQYAAFAQRMRPDLADDTVATPVDPVSTLFFGYRHLSNAVAAESEDDGAPLENPEQPTARPGSRAPHVPLRRNGADLSTRDLFGRTFVLLATPAAEKWLMEAARLNLSLTVYRIGTDVEDPEGRFTKTYGITERGATLIRPDGFVAWRAEADEGDLAAAVDKILARV</sequence>
<dbReference type="PANTHER" id="PTHR43004:SF19">
    <property type="entry name" value="BINDING MONOOXYGENASE, PUTATIVE (JCVI)-RELATED"/>
    <property type="match status" value="1"/>
</dbReference>
<dbReference type="Pfam" id="PF21274">
    <property type="entry name" value="Rng_hyd_C"/>
    <property type="match status" value="1"/>
</dbReference>
<dbReference type="InterPro" id="IPR050641">
    <property type="entry name" value="RIFMO-like"/>
</dbReference>
<feature type="domain" description="FAD-binding" evidence="5">
    <location>
        <begin position="7"/>
        <end position="348"/>
    </location>
</feature>
<evidence type="ECO:0000313" key="6">
    <source>
        <dbReference type="EMBL" id="MBB4908179.1"/>
    </source>
</evidence>
<dbReference type="GO" id="GO:0071949">
    <property type="term" value="F:FAD binding"/>
    <property type="evidence" value="ECO:0007669"/>
    <property type="project" value="InterPro"/>
</dbReference>
<evidence type="ECO:0000259" key="5">
    <source>
        <dbReference type="Pfam" id="PF01494"/>
    </source>
</evidence>
<name>A0A7W7Q7P7_9PSEU</name>
<dbReference type="InterPro" id="IPR002938">
    <property type="entry name" value="FAD-bd"/>
</dbReference>
<dbReference type="InterPro" id="IPR036188">
    <property type="entry name" value="FAD/NAD-bd_sf"/>
</dbReference>
<dbReference type="Pfam" id="PF01494">
    <property type="entry name" value="FAD_binding_3"/>
    <property type="match status" value="1"/>
</dbReference>
<dbReference type="Proteomes" id="UP000520767">
    <property type="component" value="Unassembled WGS sequence"/>
</dbReference>
<dbReference type="Gene3D" id="3.40.30.120">
    <property type="match status" value="1"/>
</dbReference>
<dbReference type="Gene3D" id="3.30.9.10">
    <property type="entry name" value="D-Amino Acid Oxidase, subunit A, domain 2"/>
    <property type="match status" value="1"/>
</dbReference>
<keyword evidence="2" id="KW-0285">Flavoprotein</keyword>
<evidence type="ECO:0000313" key="7">
    <source>
        <dbReference type="Proteomes" id="UP000520767"/>
    </source>
</evidence>
<keyword evidence="7" id="KW-1185">Reference proteome</keyword>